<accession>A0A378TS09</accession>
<dbReference type="Proteomes" id="UP000254437">
    <property type="component" value="Unassembled WGS sequence"/>
</dbReference>
<proteinExistence type="predicted"/>
<evidence type="ECO:0000313" key="2">
    <source>
        <dbReference type="Proteomes" id="UP000254437"/>
    </source>
</evidence>
<sequence>MNNIEYTPPTDEAIIEELKKAEDKILWQKQTGDIYAKLSFIILVYFKNDNSPEKKLKTINLLERFKARYPMKAHFKKGSRGFVKLTDKSFESTKAKFLAFENYREAIEWHLTSNTSGEFAEDYFIGTLADHFFSYLKIHLPVSLLYNAEGRAEILGWVDDVLGTYDGELFHGYAGLSTRLPYDRHPYAYYEADVAREYWGITADGSAFSTSDWYRGIRSISWLSFIGQPFVDKVLEQPYYAQTLKAYPQVEVKSVGQTMVIQAGSLPRVANKHQPLPLAYVVAAHLTRPIQTPHTQYGSGAFFWIDAYYWLRRWDNDNFEQGVLNPKGNKPNLVPIFGQSFSHHPYHIVPHSGMWQPVDFVFGEGEWQSMYLQQGMPFPEKGVYLYLESGKKSLHNAIDWRLISREDGGETVMPNPL</sequence>
<evidence type="ECO:0000313" key="1">
    <source>
        <dbReference type="EMBL" id="STZ62730.1"/>
    </source>
</evidence>
<name>A0A378TS09_MORLA</name>
<dbReference type="EMBL" id="UGQU01000002">
    <property type="protein sequence ID" value="STZ62730.1"/>
    <property type="molecule type" value="Genomic_DNA"/>
</dbReference>
<dbReference type="Pfam" id="PF11876">
    <property type="entry name" value="TsiV"/>
    <property type="match status" value="1"/>
</dbReference>
<dbReference type="RefSeq" id="WP_115006483.1">
    <property type="nucleotide sequence ID" value="NZ_UGQU01000002.1"/>
</dbReference>
<organism evidence="1 2">
    <name type="scientific">Moraxella lacunata</name>
    <dbReference type="NCBI Taxonomy" id="477"/>
    <lineage>
        <taxon>Bacteria</taxon>
        <taxon>Pseudomonadati</taxon>
        <taxon>Pseudomonadota</taxon>
        <taxon>Gammaproteobacteria</taxon>
        <taxon>Moraxellales</taxon>
        <taxon>Moraxellaceae</taxon>
        <taxon>Moraxella</taxon>
    </lineage>
</organism>
<dbReference type="InterPro" id="IPR021815">
    <property type="entry name" value="TsiV"/>
</dbReference>
<reference evidence="1 2" key="1">
    <citation type="submission" date="2018-06" db="EMBL/GenBank/DDBJ databases">
        <authorList>
            <consortium name="Pathogen Informatics"/>
            <person name="Doyle S."/>
        </authorList>
    </citation>
    <scope>NUCLEOTIDE SEQUENCE [LARGE SCALE GENOMIC DNA]</scope>
    <source>
        <strain evidence="1 2">NCTC10359</strain>
    </source>
</reference>
<protein>
    <submittedName>
        <fullName evidence="1">Protein of uncharacterized function (DUF3396)</fullName>
    </submittedName>
</protein>
<gene>
    <name evidence="1" type="ORF">NCTC10359_01132</name>
</gene>
<dbReference type="AlphaFoldDB" id="A0A378TS09"/>